<feature type="region of interest" description="Disordered" evidence="1">
    <location>
        <begin position="46"/>
        <end position="69"/>
    </location>
</feature>
<name>A0ABD2Z423_9GENT</name>
<organism evidence="2 3">
    <name type="scientific">Cinchona calisaya</name>
    <dbReference type="NCBI Taxonomy" id="153742"/>
    <lineage>
        <taxon>Eukaryota</taxon>
        <taxon>Viridiplantae</taxon>
        <taxon>Streptophyta</taxon>
        <taxon>Embryophyta</taxon>
        <taxon>Tracheophyta</taxon>
        <taxon>Spermatophyta</taxon>
        <taxon>Magnoliopsida</taxon>
        <taxon>eudicotyledons</taxon>
        <taxon>Gunneridae</taxon>
        <taxon>Pentapetalae</taxon>
        <taxon>asterids</taxon>
        <taxon>lamiids</taxon>
        <taxon>Gentianales</taxon>
        <taxon>Rubiaceae</taxon>
        <taxon>Cinchonoideae</taxon>
        <taxon>Cinchoneae</taxon>
        <taxon>Cinchona</taxon>
    </lineage>
</organism>
<evidence type="ECO:0000256" key="1">
    <source>
        <dbReference type="SAM" id="MobiDB-lite"/>
    </source>
</evidence>
<keyword evidence="3" id="KW-1185">Reference proteome</keyword>
<comment type="caution">
    <text evidence="2">The sequence shown here is derived from an EMBL/GenBank/DDBJ whole genome shotgun (WGS) entry which is preliminary data.</text>
</comment>
<dbReference type="Proteomes" id="UP001630127">
    <property type="component" value="Unassembled WGS sequence"/>
</dbReference>
<protein>
    <submittedName>
        <fullName evidence="2">Uncharacterized protein</fullName>
    </submittedName>
</protein>
<evidence type="ECO:0000313" key="2">
    <source>
        <dbReference type="EMBL" id="KAL3514229.1"/>
    </source>
</evidence>
<gene>
    <name evidence="2" type="ORF">ACH5RR_026946</name>
</gene>
<accession>A0ABD2Z423</accession>
<evidence type="ECO:0000313" key="3">
    <source>
        <dbReference type="Proteomes" id="UP001630127"/>
    </source>
</evidence>
<dbReference type="AlphaFoldDB" id="A0ABD2Z423"/>
<proteinExistence type="predicted"/>
<reference evidence="2 3" key="1">
    <citation type="submission" date="2024-11" db="EMBL/GenBank/DDBJ databases">
        <title>A near-complete genome assembly of Cinchona calisaya.</title>
        <authorList>
            <person name="Lian D.C."/>
            <person name="Zhao X.W."/>
            <person name="Wei L."/>
        </authorList>
    </citation>
    <scope>NUCLEOTIDE SEQUENCE [LARGE SCALE GENOMIC DNA]</scope>
    <source>
        <tissue evidence="2">Nenye</tissue>
    </source>
</reference>
<dbReference type="EMBL" id="JBJUIK010000011">
    <property type="protein sequence ID" value="KAL3514229.1"/>
    <property type="molecule type" value="Genomic_DNA"/>
</dbReference>
<sequence length="127" mass="13696">MSASSLREKKCKKESITAFILIDEEVVLGAGSDGFGREVLDLESRRSLGPGRGRSDGSDLGEGMGDLGKREVLRKAREIVGMVDMGARERENMGDLWVKAGGSKGIRGRREEKGVVGVVDLRMTGKT</sequence>